<protein>
    <submittedName>
        <fullName evidence="1">Uncharacterized protein</fullName>
    </submittedName>
</protein>
<evidence type="ECO:0000313" key="2">
    <source>
        <dbReference type="Proteomes" id="UP000276133"/>
    </source>
</evidence>
<gene>
    <name evidence="1" type="ORF">BpHYR1_053640</name>
</gene>
<sequence length="74" mass="8576">MHDKKFDSISINTQGGLLLSDSCIPCYYVGEYCVYLHTIKKFVPGFEERYVEYQTSLREIKCKKLQHVIALGLN</sequence>
<evidence type="ECO:0000313" key="1">
    <source>
        <dbReference type="EMBL" id="RNA13634.1"/>
    </source>
</evidence>
<comment type="caution">
    <text evidence="1">The sequence shown here is derived from an EMBL/GenBank/DDBJ whole genome shotgun (WGS) entry which is preliminary data.</text>
</comment>
<dbReference type="Proteomes" id="UP000276133">
    <property type="component" value="Unassembled WGS sequence"/>
</dbReference>
<accession>A0A3M7QRC2</accession>
<keyword evidence="2" id="KW-1185">Reference proteome</keyword>
<dbReference type="EMBL" id="REGN01005359">
    <property type="protein sequence ID" value="RNA13634.1"/>
    <property type="molecule type" value="Genomic_DNA"/>
</dbReference>
<name>A0A3M7QRC2_BRAPC</name>
<reference evidence="1 2" key="1">
    <citation type="journal article" date="2018" name="Sci. Rep.">
        <title>Genomic signatures of local adaptation to the degree of environmental predictability in rotifers.</title>
        <authorList>
            <person name="Franch-Gras L."/>
            <person name="Hahn C."/>
            <person name="Garcia-Roger E.M."/>
            <person name="Carmona M.J."/>
            <person name="Serra M."/>
            <person name="Gomez A."/>
        </authorList>
    </citation>
    <scope>NUCLEOTIDE SEQUENCE [LARGE SCALE GENOMIC DNA]</scope>
    <source>
        <strain evidence="1">HYR1</strain>
    </source>
</reference>
<dbReference type="AlphaFoldDB" id="A0A3M7QRC2"/>
<proteinExistence type="predicted"/>
<organism evidence="1 2">
    <name type="scientific">Brachionus plicatilis</name>
    <name type="common">Marine rotifer</name>
    <name type="synonym">Brachionus muelleri</name>
    <dbReference type="NCBI Taxonomy" id="10195"/>
    <lineage>
        <taxon>Eukaryota</taxon>
        <taxon>Metazoa</taxon>
        <taxon>Spiralia</taxon>
        <taxon>Gnathifera</taxon>
        <taxon>Rotifera</taxon>
        <taxon>Eurotatoria</taxon>
        <taxon>Monogononta</taxon>
        <taxon>Pseudotrocha</taxon>
        <taxon>Ploima</taxon>
        <taxon>Brachionidae</taxon>
        <taxon>Brachionus</taxon>
    </lineage>
</organism>